<dbReference type="RefSeq" id="WP_259314490.1">
    <property type="nucleotide sequence ID" value="NZ_CP087164.1"/>
</dbReference>
<dbReference type="GO" id="GO:0004040">
    <property type="term" value="F:amidase activity"/>
    <property type="evidence" value="ECO:0007669"/>
    <property type="project" value="UniProtKB-EC"/>
</dbReference>
<sequence length="515" mass="54185">MSPFRPERSRGFIRRPGPEELMELGRREHLALTRDEAERYARILDGVLGQMDRLDELHRERPPLRHRDRDPGRPPTPREDPGNAFTWIGRVAGSDAGPLAGLRAAVKDNIAVAGMPVSNGSRLAAYVPIADAVVVERLLDAGADVVGKLNMDDFASGGLGETSAFGAPRNPLDPARSAGGSSGGTGAAVAAGAIDVGLAVDQGGSGRVPAAFCGVVSLKATQGLVPSHGITHMDHTIDSVAPTARTVALTAAITDAIAGHDDRDPQWVRARPERTACVDALSLGVEGLRIGLVPEAAAAGVCEPAVLRGLDAAVAALAGAGAEIVPAPVPIWADSWPVALTLWICLGWAMVQSEGQGFSHLGEVDEDRVRAFALSRRHEADELPPFIKVWLLGGRYLHERYLSMYLARAQNLRREVRRQVDAALCGCDLLLTPTTPMVAPALFEGQAGDEQLLDRAFTGANTAPLNVSGHPALALPSGTDEEGLPTSVQLVAPHFEDARVFRAGAVLEAALRAGA</sequence>
<evidence type="ECO:0000313" key="4">
    <source>
        <dbReference type="Proteomes" id="UP001162834"/>
    </source>
</evidence>
<dbReference type="InterPro" id="IPR023631">
    <property type="entry name" value="Amidase_dom"/>
</dbReference>
<evidence type="ECO:0000259" key="2">
    <source>
        <dbReference type="Pfam" id="PF01425"/>
    </source>
</evidence>
<dbReference type="KEGG" id="sbae:DSM104329_01206"/>
<protein>
    <submittedName>
        <fullName evidence="3">Amidase</fullName>
        <ecNumber evidence="3">3.5.1.4</ecNumber>
    </submittedName>
</protein>
<feature type="region of interest" description="Disordered" evidence="1">
    <location>
        <begin position="54"/>
        <end position="84"/>
    </location>
</feature>
<dbReference type="PANTHER" id="PTHR11895">
    <property type="entry name" value="TRANSAMIDASE"/>
    <property type="match status" value="1"/>
</dbReference>
<dbReference type="PANTHER" id="PTHR11895:SF170">
    <property type="entry name" value="AMIDASE"/>
    <property type="match status" value="1"/>
</dbReference>
<dbReference type="Gene3D" id="3.90.1300.10">
    <property type="entry name" value="Amidase signature (AS) domain"/>
    <property type="match status" value="1"/>
</dbReference>
<dbReference type="InterPro" id="IPR036928">
    <property type="entry name" value="AS_sf"/>
</dbReference>
<feature type="compositionally biased region" description="Basic and acidic residues" evidence="1">
    <location>
        <begin position="54"/>
        <end position="81"/>
    </location>
</feature>
<keyword evidence="3" id="KW-0378">Hydrolase</keyword>
<proteinExistence type="predicted"/>
<accession>A0A9E6XUQ8</accession>
<dbReference type="Pfam" id="PF01425">
    <property type="entry name" value="Amidase"/>
    <property type="match status" value="1"/>
</dbReference>
<dbReference type="EMBL" id="CP087164">
    <property type="protein sequence ID" value="UGS34824.1"/>
    <property type="molecule type" value="Genomic_DNA"/>
</dbReference>
<dbReference type="AlphaFoldDB" id="A0A9E6XUQ8"/>
<evidence type="ECO:0000256" key="1">
    <source>
        <dbReference type="SAM" id="MobiDB-lite"/>
    </source>
</evidence>
<feature type="domain" description="Amidase" evidence="2">
    <location>
        <begin position="90"/>
        <end position="500"/>
    </location>
</feature>
<name>A0A9E6XUQ8_9ACTN</name>
<organism evidence="3 4">
    <name type="scientific">Capillimicrobium parvum</name>
    <dbReference type="NCBI Taxonomy" id="2884022"/>
    <lineage>
        <taxon>Bacteria</taxon>
        <taxon>Bacillati</taxon>
        <taxon>Actinomycetota</taxon>
        <taxon>Thermoleophilia</taxon>
        <taxon>Solirubrobacterales</taxon>
        <taxon>Capillimicrobiaceae</taxon>
        <taxon>Capillimicrobium</taxon>
    </lineage>
</organism>
<dbReference type="InterPro" id="IPR000120">
    <property type="entry name" value="Amidase"/>
</dbReference>
<dbReference type="EC" id="3.5.1.4" evidence="3"/>
<reference evidence="3" key="1">
    <citation type="journal article" date="2022" name="Int. J. Syst. Evol. Microbiol.">
        <title>Pseudomonas aegrilactucae sp. nov. and Pseudomonas morbosilactucae sp. nov., pathogens causing bacterial rot of lettuce in Japan.</title>
        <authorList>
            <person name="Sawada H."/>
            <person name="Fujikawa T."/>
            <person name="Satou M."/>
        </authorList>
    </citation>
    <scope>NUCLEOTIDE SEQUENCE</scope>
    <source>
        <strain evidence="3">0166_1</strain>
    </source>
</reference>
<dbReference type="SUPFAM" id="SSF75304">
    <property type="entry name" value="Amidase signature (AS) enzymes"/>
    <property type="match status" value="1"/>
</dbReference>
<keyword evidence="4" id="KW-1185">Reference proteome</keyword>
<dbReference type="Proteomes" id="UP001162834">
    <property type="component" value="Chromosome"/>
</dbReference>
<gene>
    <name evidence="3" type="ORF">DSM104329_01206</name>
</gene>
<evidence type="ECO:0000313" key="3">
    <source>
        <dbReference type="EMBL" id="UGS34824.1"/>
    </source>
</evidence>